<evidence type="ECO:0000259" key="2">
    <source>
        <dbReference type="Pfam" id="PF25999"/>
    </source>
</evidence>
<evidence type="ECO:0000256" key="1">
    <source>
        <dbReference type="SAM" id="MobiDB-lite"/>
    </source>
</evidence>
<gene>
    <name evidence="3" type="ORF">CARUB_v10019916mg</name>
</gene>
<dbReference type="Proteomes" id="UP000029121">
    <property type="component" value="Unassembled WGS sequence"/>
</dbReference>
<proteinExistence type="predicted"/>
<protein>
    <recommendedName>
        <fullName evidence="2">Synergin gamma C-terminal domain-containing protein</fullName>
    </recommendedName>
</protein>
<evidence type="ECO:0000313" key="4">
    <source>
        <dbReference type="Proteomes" id="UP000029121"/>
    </source>
</evidence>
<dbReference type="eggNOG" id="ENOG502QRFB">
    <property type="taxonomic scope" value="Eukaryota"/>
</dbReference>
<accession>R0I6L9</accession>
<reference evidence="4" key="1">
    <citation type="journal article" date="2013" name="Nat. Genet.">
        <title>The Capsella rubella genome and the genomic consequences of rapid mating system evolution.</title>
        <authorList>
            <person name="Slotte T."/>
            <person name="Hazzouri K.M."/>
            <person name="Agren J.A."/>
            <person name="Koenig D."/>
            <person name="Maumus F."/>
            <person name="Guo Y.L."/>
            <person name="Steige K."/>
            <person name="Platts A.E."/>
            <person name="Escobar J.S."/>
            <person name="Newman L.K."/>
            <person name="Wang W."/>
            <person name="Mandakova T."/>
            <person name="Vello E."/>
            <person name="Smith L.M."/>
            <person name="Henz S.R."/>
            <person name="Steffen J."/>
            <person name="Takuno S."/>
            <person name="Brandvain Y."/>
            <person name="Coop G."/>
            <person name="Andolfatto P."/>
            <person name="Hu T.T."/>
            <person name="Blanchette M."/>
            <person name="Clark R.M."/>
            <person name="Quesneville H."/>
            <person name="Nordborg M."/>
            <person name="Gaut B.S."/>
            <person name="Lysak M.A."/>
            <person name="Jenkins J."/>
            <person name="Grimwood J."/>
            <person name="Chapman J."/>
            <person name="Prochnik S."/>
            <person name="Shu S."/>
            <person name="Rokhsar D."/>
            <person name="Schmutz J."/>
            <person name="Weigel D."/>
            <person name="Wright S.I."/>
        </authorList>
    </citation>
    <scope>NUCLEOTIDE SEQUENCE [LARGE SCALE GENOMIC DNA]</scope>
    <source>
        <strain evidence="4">cv. Monte Gargano</strain>
    </source>
</reference>
<keyword evidence="4" id="KW-1185">Reference proteome</keyword>
<feature type="region of interest" description="Disordered" evidence="1">
    <location>
        <begin position="96"/>
        <end position="131"/>
    </location>
</feature>
<organism evidence="3 4">
    <name type="scientific">Capsella rubella</name>
    <dbReference type="NCBI Taxonomy" id="81985"/>
    <lineage>
        <taxon>Eukaryota</taxon>
        <taxon>Viridiplantae</taxon>
        <taxon>Streptophyta</taxon>
        <taxon>Embryophyta</taxon>
        <taxon>Tracheophyta</taxon>
        <taxon>Spermatophyta</taxon>
        <taxon>Magnoliopsida</taxon>
        <taxon>eudicotyledons</taxon>
        <taxon>Gunneridae</taxon>
        <taxon>Pentapetalae</taxon>
        <taxon>rosids</taxon>
        <taxon>malvids</taxon>
        <taxon>Brassicales</taxon>
        <taxon>Brassicaceae</taxon>
        <taxon>Camelineae</taxon>
        <taxon>Capsella</taxon>
    </lineage>
</organism>
<feature type="domain" description="Synergin gamma C-terminal" evidence="2">
    <location>
        <begin position="466"/>
        <end position="653"/>
    </location>
</feature>
<dbReference type="Pfam" id="PF25999">
    <property type="entry name" value="SYNRG_C"/>
    <property type="match status" value="1"/>
</dbReference>
<feature type="compositionally biased region" description="Polar residues" evidence="1">
    <location>
        <begin position="18"/>
        <end position="29"/>
    </location>
</feature>
<sequence>MPKCGSVVVQDTKDLSSGVWSSPTTNGTGASFDIGKVDAVKSVSEGVNGVDDPWGNGGWEFKVADVEQPKHDLTNKESNGWGLGFGFEPVSKIETSTSFQSNVEKEPQKTENGSISFPNNGDEDFGGTSWAFQQPSLETGKEKEEKEVQINKPKGVLPLSFFEDEKLETPDTLVHQDNFVLSSDFSVREKKAPSPTVSISDLISSLYSQVEEKNAVNHSEKSASDSNVVNGEDDSWEFQVPKTPITEGADDFDSTWEFQGPSPAMENSDVTEGVDDDDSWEFQGPAEPVKDAMPRIGDNGSWEYKHSYVENEVGSQSSVPNGFGELDKKSVCQIDRKNYQDLFYKLKIELYYIALNHLEKLKEARDSAVDSDEVLEVQKRDSEIEDLQNWLNNDVLISEVNRESLQPRSSGISELLKALQEPKFQPLDSEDLLTERLLSAERDWKSTIELLKHATLTLKIINLGSPEQQSKYSSTWFRIASTCARELHHATSIWKQAIKNDVQEEILSKPQGKSYALSVGEIYRVVKILRASTRLYKPWILLHPTSSNVFAVLDECVKLWLSSGLVEALVNKFIYQGLDHDDSAGQLLKSIKNIDEVDAFTLHTSATLPTCHISGLNTDIVPGIKTVEWNGEHYLLPFANVWANLISRDPPSLPGLHFPTVS</sequence>
<dbReference type="STRING" id="81985.R0I6L9"/>
<dbReference type="PANTHER" id="PTHR35701:SF1">
    <property type="entry name" value="OS11G0148400 PROTEIN"/>
    <property type="match status" value="1"/>
</dbReference>
<feature type="region of interest" description="Disordered" evidence="1">
    <location>
        <begin position="1"/>
        <end position="30"/>
    </location>
</feature>
<evidence type="ECO:0000313" key="3">
    <source>
        <dbReference type="EMBL" id="EOA33725.1"/>
    </source>
</evidence>
<dbReference type="EMBL" id="KB870806">
    <property type="protein sequence ID" value="EOA33725.1"/>
    <property type="molecule type" value="Genomic_DNA"/>
</dbReference>
<name>R0I6L9_9BRAS</name>
<dbReference type="PANTHER" id="PTHR35701">
    <property type="entry name" value="OS11G0148400 PROTEIN"/>
    <property type="match status" value="1"/>
</dbReference>
<feature type="compositionally biased region" description="Polar residues" evidence="1">
    <location>
        <begin position="110"/>
        <end position="119"/>
    </location>
</feature>
<dbReference type="AlphaFoldDB" id="R0I6L9"/>
<dbReference type="InterPro" id="IPR059024">
    <property type="entry name" value="SYNRG_C"/>
</dbReference>